<protein>
    <recommendedName>
        <fullName evidence="4">DUF1475 domain-containing protein</fullName>
    </recommendedName>
</protein>
<gene>
    <name evidence="2" type="ORF">E2A64_03560</name>
</gene>
<dbReference type="OrthoDB" id="8116201at2"/>
<dbReference type="AlphaFoldDB" id="A0A4R5PMR4"/>
<feature type="transmembrane region" description="Helical" evidence="1">
    <location>
        <begin position="46"/>
        <end position="62"/>
    </location>
</feature>
<name>A0A4R5PMR4_9HYPH</name>
<dbReference type="EMBL" id="SMSI01000001">
    <property type="protein sequence ID" value="TDH38209.1"/>
    <property type="molecule type" value="Genomic_DNA"/>
</dbReference>
<keyword evidence="1" id="KW-0812">Transmembrane</keyword>
<evidence type="ECO:0008006" key="4">
    <source>
        <dbReference type="Google" id="ProtNLM"/>
    </source>
</evidence>
<feature type="transmembrane region" description="Helical" evidence="1">
    <location>
        <begin position="69"/>
        <end position="90"/>
    </location>
</feature>
<keyword evidence="3" id="KW-1185">Reference proteome</keyword>
<reference evidence="2 3" key="1">
    <citation type="journal article" date="2013" name="Int. J. Syst. Evol. Microbiol.">
        <title>Hoeflea suaedae sp. nov., an endophytic bacterium isolated from the root of the halophyte Suaeda maritima.</title>
        <authorList>
            <person name="Chung E.J."/>
            <person name="Park J.A."/>
            <person name="Pramanik P."/>
            <person name="Bibi F."/>
            <person name="Jeon C.O."/>
            <person name="Chung Y.R."/>
        </authorList>
    </citation>
    <scope>NUCLEOTIDE SEQUENCE [LARGE SCALE GENOMIC DNA]</scope>
    <source>
        <strain evidence="2 3">YC6898</strain>
    </source>
</reference>
<sequence>MTPLRLLIAVLALAFAVLIVWAIGTGTFSEAGAWLVSEPWGLVSMADLYLGFLLSSTVIFFFERRWWVAALWIFPIPFLGNVWTAVWFVLRLPEMARRLGRT</sequence>
<proteinExistence type="predicted"/>
<evidence type="ECO:0000256" key="1">
    <source>
        <dbReference type="SAM" id="Phobius"/>
    </source>
</evidence>
<organism evidence="2 3">
    <name type="scientific">Pseudohoeflea suaedae</name>
    <dbReference type="NCBI Taxonomy" id="877384"/>
    <lineage>
        <taxon>Bacteria</taxon>
        <taxon>Pseudomonadati</taxon>
        <taxon>Pseudomonadota</taxon>
        <taxon>Alphaproteobacteria</taxon>
        <taxon>Hyphomicrobiales</taxon>
        <taxon>Rhizobiaceae</taxon>
        <taxon>Pseudohoeflea</taxon>
    </lineage>
</organism>
<dbReference type="Proteomes" id="UP000295131">
    <property type="component" value="Unassembled WGS sequence"/>
</dbReference>
<dbReference type="RefSeq" id="WP_133283043.1">
    <property type="nucleotide sequence ID" value="NZ_SMSI01000001.1"/>
</dbReference>
<keyword evidence="1" id="KW-1133">Transmembrane helix</keyword>
<accession>A0A4R5PMR4</accession>
<evidence type="ECO:0000313" key="2">
    <source>
        <dbReference type="EMBL" id="TDH38209.1"/>
    </source>
</evidence>
<comment type="caution">
    <text evidence="2">The sequence shown here is derived from an EMBL/GenBank/DDBJ whole genome shotgun (WGS) entry which is preliminary data.</text>
</comment>
<keyword evidence="1" id="KW-0472">Membrane</keyword>
<evidence type="ECO:0000313" key="3">
    <source>
        <dbReference type="Proteomes" id="UP000295131"/>
    </source>
</evidence>